<proteinExistence type="predicted"/>
<feature type="non-terminal residue" evidence="2">
    <location>
        <position position="1"/>
    </location>
</feature>
<gene>
    <name evidence="2" type="ORF">AVDCRST_MAG60-1257</name>
</gene>
<sequence>APCRDVWVPPSCRDCGESGKQLESNQLKSAHGGQRRPSRTCSHIGEIRRTPPGCRVGWPIIVAVVPSVDLRRPARALAVAMLV</sequence>
<feature type="region of interest" description="Disordered" evidence="1">
    <location>
        <begin position="16"/>
        <end position="40"/>
    </location>
</feature>
<name>A0A6J4NJV8_9ACTN</name>
<dbReference type="EMBL" id="CADCUN010000133">
    <property type="protein sequence ID" value="CAA9386384.1"/>
    <property type="molecule type" value="Genomic_DNA"/>
</dbReference>
<evidence type="ECO:0000313" key="2">
    <source>
        <dbReference type="EMBL" id="CAA9386384.1"/>
    </source>
</evidence>
<protein>
    <submittedName>
        <fullName evidence="2">Uncharacterized protein</fullName>
    </submittedName>
</protein>
<feature type="non-terminal residue" evidence="2">
    <location>
        <position position="83"/>
    </location>
</feature>
<dbReference type="AlphaFoldDB" id="A0A6J4NJV8"/>
<evidence type="ECO:0000256" key="1">
    <source>
        <dbReference type="SAM" id="MobiDB-lite"/>
    </source>
</evidence>
<reference evidence="2" key="1">
    <citation type="submission" date="2020-02" db="EMBL/GenBank/DDBJ databases">
        <authorList>
            <person name="Meier V. D."/>
        </authorList>
    </citation>
    <scope>NUCLEOTIDE SEQUENCE</scope>
    <source>
        <strain evidence="2">AVDCRST_MAG60</strain>
    </source>
</reference>
<accession>A0A6J4NJV8</accession>
<organism evidence="2">
    <name type="scientific">uncultured Nocardioides sp</name>
    <dbReference type="NCBI Taxonomy" id="198441"/>
    <lineage>
        <taxon>Bacteria</taxon>
        <taxon>Bacillati</taxon>
        <taxon>Actinomycetota</taxon>
        <taxon>Actinomycetes</taxon>
        <taxon>Propionibacteriales</taxon>
        <taxon>Nocardioidaceae</taxon>
        <taxon>Nocardioides</taxon>
        <taxon>environmental samples</taxon>
    </lineage>
</organism>